<dbReference type="PROSITE" id="PS50262">
    <property type="entry name" value="G_PROTEIN_RECEP_F1_2"/>
    <property type="match status" value="1"/>
</dbReference>
<feature type="domain" description="G-protein coupled receptors family 1 profile" evidence="18">
    <location>
        <begin position="70"/>
        <end position="325"/>
    </location>
</feature>
<accession>A0A6P8FYC9</accession>
<keyword evidence="19" id="KW-1185">Reference proteome</keyword>
<dbReference type="RefSeq" id="XP_031431769.1">
    <property type="nucleotide sequence ID" value="XM_031575909.1"/>
</dbReference>
<dbReference type="Gene3D" id="1.20.1070.10">
    <property type="entry name" value="Rhodopsin 7-helix transmembrane proteins"/>
    <property type="match status" value="1"/>
</dbReference>
<name>A0A6P8FYC9_CLUHA</name>
<dbReference type="GO" id="GO:0001525">
    <property type="term" value="P:angiogenesis"/>
    <property type="evidence" value="ECO:0007669"/>
    <property type="project" value="UniProtKB-KW"/>
</dbReference>
<evidence type="ECO:0000256" key="4">
    <source>
        <dbReference type="ARBA" id="ARBA00022500"/>
    </source>
</evidence>
<keyword evidence="5" id="KW-0765">Sulfation</keyword>
<dbReference type="PRINTS" id="PR01532">
    <property type="entry name" value="CXCCHMKINER3"/>
</dbReference>
<dbReference type="GO" id="GO:0016494">
    <property type="term" value="F:C-X-C chemokine receptor activity"/>
    <property type="evidence" value="ECO:0007669"/>
    <property type="project" value="InterPro"/>
</dbReference>
<comment type="similarity">
    <text evidence="16">Belongs to the G-protein coupled receptor 1 family.</text>
</comment>
<dbReference type="GO" id="GO:0016493">
    <property type="term" value="F:C-C chemokine receptor activity"/>
    <property type="evidence" value="ECO:0007669"/>
    <property type="project" value="TreeGrafter"/>
</dbReference>
<dbReference type="GO" id="GO:0060326">
    <property type="term" value="P:cell chemotaxis"/>
    <property type="evidence" value="ECO:0007669"/>
    <property type="project" value="TreeGrafter"/>
</dbReference>
<dbReference type="OrthoDB" id="9818824at2759"/>
<dbReference type="SUPFAM" id="SSF81321">
    <property type="entry name" value="Family A G protein-coupled receptor-like"/>
    <property type="match status" value="1"/>
</dbReference>
<keyword evidence="7 16" id="KW-0812">Transmembrane</keyword>
<comment type="subcellular location">
    <subcellularLocation>
        <location evidence="1">Cell membrane</location>
        <topology evidence="1">Multi-pass membrane protein</topology>
    </subcellularLocation>
</comment>
<evidence type="ECO:0000256" key="9">
    <source>
        <dbReference type="ARBA" id="ARBA00023040"/>
    </source>
</evidence>
<evidence type="ECO:0000256" key="17">
    <source>
        <dbReference type="SAM" id="Phobius"/>
    </source>
</evidence>
<evidence type="ECO:0000256" key="8">
    <source>
        <dbReference type="ARBA" id="ARBA00022989"/>
    </source>
</evidence>
<dbReference type="CTD" id="654692"/>
<dbReference type="PRINTS" id="PR00237">
    <property type="entry name" value="GPCRRHODOPSN"/>
</dbReference>
<dbReference type="PANTHER" id="PTHR10489">
    <property type="entry name" value="CELL ADHESION MOLECULE"/>
    <property type="match status" value="1"/>
</dbReference>
<evidence type="ECO:0000256" key="2">
    <source>
        <dbReference type="ARBA" id="ARBA00020038"/>
    </source>
</evidence>
<protein>
    <recommendedName>
        <fullName evidence="2">C-X-C chemokine receptor type 3</fullName>
    </recommendedName>
    <alternativeName>
        <fullName evidence="15">Interferon-inducible protein 10 receptor</fullName>
    </alternativeName>
</protein>
<feature type="transmembrane region" description="Helical" evidence="17">
    <location>
        <begin position="166"/>
        <end position="190"/>
    </location>
</feature>
<evidence type="ECO:0000313" key="19">
    <source>
        <dbReference type="Proteomes" id="UP000515152"/>
    </source>
</evidence>
<dbReference type="GO" id="GO:0006955">
    <property type="term" value="P:immune response"/>
    <property type="evidence" value="ECO:0007669"/>
    <property type="project" value="TreeGrafter"/>
</dbReference>
<keyword evidence="3" id="KW-1003">Cell membrane</keyword>
<organism evidence="19 20">
    <name type="scientific">Clupea harengus</name>
    <name type="common">Atlantic herring</name>
    <dbReference type="NCBI Taxonomy" id="7950"/>
    <lineage>
        <taxon>Eukaryota</taxon>
        <taxon>Metazoa</taxon>
        <taxon>Chordata</taxon>
        <taxon>Craniata</taxon>
        <taxon>Vertebrata</taxon>
        <taxon>Euteleostomi</taxon>
        <taxon>Actinopterygii</taxon>
        <taxon>Neopterygii</taxon>
        <taxon>Teleostei</taxon>
        <taxon>Clupei</taxon>
        <taxon>Clupeiformes</taxon>
        <taxon>Clupeoidei</taxon>
        <taxon>Clupeidae</taxon>
        <taxon>Clupea</taxon>
    </lineage>
</organism>
<reference evidence="20" key="1">
    <citation type="submission" date="2025-08" db="UniProtKB">
        <authorList>
            <consortium name="RefSeq"/>
        </authorList>
    </citation>
    <scope>IDENTIFICATION</scope>
</reference>
<dbReference type="Proteomes" id="UP000515152">
    <property type="component" value="Chromosome 11"/>
</dbReference>
<dbReference type="CDD" id="cd15180">
    <property type="entry name" value="7tmA_CXCR3"/>
    <property type="match status" value="1"/>
</dbReference>
<proteinExistence type="inferred from homology"/>
<dbReference type="GO" id="GO:0019722">
    <property type="term" value="P:calcium-mediated signaling"/>
    <property type="evidence" value="ECO:0007669"/>
    <property type="project" value="TreeGrafter"/>
</dbReference>
<keyword evidence="14 16" id="KW-0807">Transducer</keyword>
<evidence type="ECO:0000256" key="13">
    <source>
        <dbReference type="ARBA" id="ARBA00023180"/>
    </source>
</evidence>
<dbReference type="GO" id="GO:0006954">
    <property type="term" value="P:inflammatory response"/>
    <property type="evidence" value="ECO:0007669"/>
    <property type="project" value="InterPro"/>
</dbReference>
<evidence type="ECO:0000256" key="3">
    <source>
        <dbReference type="ARBA" id="ARBA00022475"/>
    </source>
</evidence>
<dbReference type="InterPro" id="IPR050119">
    <property type="entry name" value="CCR1-9-like"/>
</dbReference>
<dbReference type="InterPro" id="IPR000355">
    <property type="entry name" value="Chemokine_rcpt"/>
</dbReference>
<keyword evidence="11" id="KW-1015">Disulfide bond</keyword>
<dbReference type="PRINTS" id="PR00657">
    <property type="entry name" value="CCCHEMOKINER"/>
</dbReference>
<evidence type="ECO:0000256" key="11">
    <source>
        <dbReference type="ARBA" id="ARBA00023157"/>
    </source>
</evidence>
<dbReference type="KEGG" id="char:116222314"/>
<keyword evidence="10 17" id="KW-0472">Membrane</keyword>
<dbReference type="Pfam" id="PF00001">
    <property type="entry name" value="7tm_1"/>
    <property type="match status" value="1"/>
</dbReference>
<evidence type="ECO:0000256" key="6">
    <source>
        <dbReference type="ARBA" id="ARBA00022657"/>
    </source>
</evidence>
<feature type="transmembrane region" description="Helical" evidence="17">
    <location>
        <begin position="91"/>
        <end position="111"/>
    </location>
</feature>
<keyword evidence="8 17" id="KW-1133">Transmembrane helix</keyword>
<keyword evidence="13" id="KW-0325">Glycoprotein</keyword>
<evidence type="ECO:0000256" key="12">
    <source>
        <dbReference type="ARBA" id="ARBA00023170"/>
    </source>
</evidence>
<evidence type="ECO:0000256" key="10">
    <source>
        <dbReference type="ARBA" id="ARBA00023136"/>
    </source>
</evidence>
<dbReference type="InterPro" id="IPR017452">
    <property type="entry name" value="GPCR_Rhodpsn_7TM"/>
</dbReference>
<dbReference type="GO" id="GO:0007204">
    <property type="term" value="P:positive regulation of cytosolic calcium ion concentration"/>
    <property type="evidence" value="ECO:0007669"/>
    <property type="project" value="TreeGrafter"/>
</dbReference>
<dbReference type="InterPro" id="IPR004070">
    <property type="entry name" value="Chemokine_CXCR3"/>
</dbReference>
<keyword evidence="9 16" id="KW-0297">G-protein coupled receptor</keyword>
<evidence type="ECO:0000256" key="15">
    <source>
        <dbReference type="ARBA" id="ARBA00030908"/>
    </source>
</evidence>
<feature type="transmembrane region" description="Helical" evidence="17">
    <location>
        <begin position="260"/>
        <end position="281"/>
    </location>
</feature>
<evidence type="ECO:0000256" key="5">
    <source>
        <dbReference type="ARBA" id="ARBA00022641"/>
    </source>
</evidence>
<dbReference type="AlphaFoldDB" id="A0A6P8FYC9"/>
<feature type="transmembrane region" description="Helical" evidence="17">
    <location>
        <begin position="58"/>
        <end position="79"/>
    </location>
</feature>
<dbReference type="PROSITE" id="PS00237">
    <property type="entry name" value="G_PROTEIN_RECEP_F1_1"/>
    <property type="match status" value="1"/>
</dbReference>
<dbReference type="GO" id="GO:0019957">
    <property type="term" value="F:C-C chemokine binding"/>
    <property type="evidence" value="ECO:0007669"/>
    <property type="project" value="TreeGrafter"/>
</dbReference>
<evidence type="ECO:0000256" key="14">
    <source>
        <dbReference type="ARBA" id="ARBA00023224"/>
    </source>
</evidence>
<dbReference type="FunFam" id="1.20.1070.10:FF:000159">
    <property type="entry name" value="C-X-C chemokine receptor type 3"/>
    <property type="match status" value="1"/>
</dbReference>
<gene>
    <name evidence="20" type="primary">cxcr3.1</name>
</gene>
<evidence type="ECO:0000256" key="1">
    <source>
        <dbReference type="ARBA" id="ARBA00004651"/>
    </source>
</evidence>
<keyword evidence="4" id="KW-0145">Chemotaxis</keyword>
<evidence type="ECO:0000256" key="16">
    <source>
        <dbReference type="RuleBase" id="RU000688"/>
    </source>
</evidence>
<sequence>MDDFGQGAQKIILEGADFDGMIGDYYNYSEYNEDETCCVGAVCDQNHSMEFAAVFVPVLYSVALVLGLVGNGLVVAVLWHKRRSWNVTDTFILHLAVSDVLLLLTLPFWAVEATQGWIFGTGLCKTTGALFKINFYCGIFLLACISVDRYMSIIHAVQMYSRKNPWVVQVSCLAVWLVCILLSIPDWLYLTVSFDSRRNKTECVYDYPQPQASWRLGFRLLYHVLGFLIPATIMVFCYTRILLRLCRGSQSMQKQRAMRVILALVVAFFISWTPYNITLMADTLQTNVSSTSDSSSCHTMTTLDITQTITSTLGYMHCCVNPLLYAFVGVKFRRHLVEMLKAMHCPLKSRMASISRRSSMWSETGDTTNTSAF</sequence>
<dbReference type="GeneID" id="116222314"/>
<dbReference type="GO" id="GO:0009897">
    <property type="term" value="C:external side of plasma membrane"/>
    <property type="evidence" value="ECO:0007669"/>
    <property type="project" value="TreeGrafter"/>
</dbReference>
<keyword evidence="12 16" id="KW-0675">Receptor</keyword>
<dbReference type="InterPro" id="IPR000276">
    <property type="entry name" value="GPCR_Rhodpsn"/>
</dbReference>
<dbReference type="GO" id="GO:0002685">
    <property type="term" value="P:regulation of leukocyte migration"/>
    <property type="evidence" value="ECO:0007669"/>
    <property type="project" value="InterPro"/>
</dbReference>
<evidence type="ECO:0000313" key="20">
    <source>
        <dbReference type="RefSeq" id="XP_031431769.1"/>
    </source>
</evidence>
<dbReference type="PANTHER" id="PTHR10489:SF671">
    <property type="entry name" value="C-X-C CHEMOKINE RECEPTOR TYPE 3"/>
    <property type="match status" value="1"/>
</dbReference>
<evidence type="ECO:0000259" key="18">
    <source>
        <dbReference type="PROSITE" id="PS50262"/>
    </source>
</evidence>
<keyword evidence="6" id="KW-0037">Angiogenesis</keyword>
<feature type="transmembrane region" description="Helical" evidence="17">
    <location>
        <begin position="117"/>
        <end position="145"/>
    </location>
</feature>
<evidence type="ECO:0000256" key="7">
    <source>
        <dbReference type="ARBA" id="ARBA00022692"/>
    </source>
</evidence>
<feature type="transmembrane region" description="Helical" evidence="17">
    <location>
        <begin position="220"/>
        <end position="239"/>
    </location>
</feature>